<dbReference type="SUPFAM" id="SSF54593">
    <property type="entry name" value="Glyoxalase/Bleomycin resistance protein/Dihydroxybiphenyl dioxygenase"/>
    <property type="match status" value="1"/>
</dbReference>
<dbReference type="Gene3D" id="3.10.180.10">
    <property type="entry name" value="2,3-Dihydroxybiphenyl 1,2-Dioxygenase, domain 1"/>
    <property type="match status" value="1"/>
</dbReference>
<dbReference type="PANTHER" id="PTHR35908:SF1">
    <property type="entry name" value="CONSERVED PROTEIN"/>
    <property type="match status" value="1"/>
</dbReference>
<dbReference type="InterPro" id="IPR029068">
    <property type="entry name" value="Glyas_Bleomycin-R_OHBP_Dase"/>
</dbReference>
<dbReference type="RefSeq" id="WP_289957093.1">
    <property type="nucleotide sequence ID" value="NZ_JAUEMJ010000002.1"/>
</dbReference>
<dbReference type="EMBL" id="JAUEMJ010000002">
    <property type="protein sequence ID" value="MDN3240047.1"/>
    <property type="molecule type" value="Genomic_DNA"/>
</dbReference>
<accession>A0ABT7YN60</accession>
<proteinExistence type="predicted"/>
<feature type="domain" description="Glyoxalase-like" evidence="1">
    <location>
        <begin position="8"/>
        <end position="116"/>
    </location>
</feature>
<protein>
    <submittedName>
        <fullName evidence="2">VOC family protein</fullName>
    </submittedName>
</protein>
<evidence type="ECO:0000259" key="1">
    <source>
        <dbReference type="Pfam" id="PF18029"/>
    </source>
</evidence>
<dbReference type="CDD" id="cd06587">
    <property type="entry name" value="VOC"/>
    <property type="match status" value="1"/>
</dbReference>
<dbReference type="Proteomes" id="UP001171902">
    <property type="component" value="Unassembled WGS sequence"/>
</dbReference>
<evidence type="ECO:0000313" key="2">
    <source>
        <dbReference type="EMBL" id="MDN3240047.1"/>
    </source>
</evidence>
<dbReference type="Pfam" id="PF18029">
    <property type="entry name" value="Glyoxalase_6"/>
    <property type="match status" value="1"/>
</dbReference>
<keyword evidence="3" id="KW-1185">Reference proteome</keyword>
<evidence type="ECO:0000313" key="3">
    <source>
        <dbReference type="Proteomes" id="UP001171902"/>
    </source>
</evidence>
<dbReference type="PANTHER" id="PTHR35908">
    <property type="entry name" value="HYPOTHETICAL FUSION PROTEIN"/>
    <property type="match status" value="1"/>
</dbReference>
<comment type="caution">
    <text evidence="2">The sequence shown here is derived from an EMBL/GenBank/DDBJ whole genome shotgun (WGS) entry which is preliminary data.</text>
</comment>
<gene>
    <name evidence="2" type="ORF">QWI33_09940</name>
</gene>
<dbReference type="InterPro" id="IPR041581">
    <property type="entry name" value="Glyoxalase_6"/>
</dbReference>
<name>A0ABT7YN60_9ACTN</name>
<sequence length="118" mass="12999">MIGTWHGLIIDCPDPQALSAFYREILGMIEVQDDGDWVVIGDAPDRPGIAFQQAEVYTPSTWPDPAIPQQMHLDIRVDDFDTAEAAVLKLGARRLEGGGETFRVYADPAGHPFCLVTM</sequence>
<organism evidence="2 3">
    <name type="scientific">Glycomyces tritici</name>
    <dbReference type="NCBI Taxonomy" id="2665176"/>
    <lineage>
        <taxon>Bacteria</taxon>
        <taxon>Bacillati</taxon>
        <taxon>Actinomycetota</taxon>
        <taxon>Actinomycetes</taxon>
        <taxon>Glycomycetales</taxon>
        <taxon>Glycomycetaceae</taxon>
        <taxon>Glycomyces</taxon>
    </lineage>
</organism>
<reference evidence="2" key="1">
    <citation type="submission" date="2023-06" db="EMBL/GenBank/DDBJ databases">
        <title>Gycomyces niveus sp.nov., a novel actinomycete isolated from soil in Shouguang.</title>
        <authorList>
            <person name="Yang X."/>
            <person name="Zhao J."/>
        </authorList>
    </citation>
    <scope>NUCLEOTIDE SEQUENCE</scope>
    <source>
        <strain evidence="2">NEAU C2</strain>
    </source>
</reference>